<comment type="subunit">
    <text evidence="2">Homodimer.</text>
</comment>
<dbReference type="GO" id="GO:0005829">
    <property type="term" value="C:cytosol"/>
    <property type="evidence" value="ECO:0007669"/>
    <property type="project" value="TreeGrafter"/>
</dbReference>
<dbReference type="GO" id="GO:0016094">
    <property type="term" value="P:polyprenol biosynthetic process"/>
    <property type="evidence" value="ECO:0007669"/>
    <property type="project" value="TreeGrafter"/>
</dbReference>
<feature type="active site" evidence="2">
    <location>
        <position position="16"/>
    </location>
</feature>
<dbReference type="EC" id="2.5.1.-" evidence="2"/>
<comment type="function">
    <text evidence="2">Catalyzes the condensation of isopentenyl diphosphate (IPP) with allylic pyrophosphates generating different type of terpenoids.</text>
</comment>
<dbReference type="InterPro" id="IPR018520">
    <property type="entry name" value="UPP_synth-like_CS"/>
</dbReference>
<feature type="binding site" evidence="2">
    <location>
        <position position="21"/>
    </location>
    <ligand>
        <name>substrate</name>
    </ligand>
</feature>
<dbReference type="CDD" id="cd00475">
    <property type="entry name" value="Cis_IPPS"/>
    <property type="match status" value="1"/>
</dbReference>
<dbReference type="FunFam" id="3.40.1180.10:FF:000001">
    <property type="entry name" value="(2E,6E)-farnesyl-diphosphate-specific ditrans,polycis-undecaprenyl-diphosphate synthase"/>
    <property type="match status" value="1"/>
</dbReference>
<dbReference type="SUPFAM" id="SSF64005">
    <property type="entry name" value="Undecaprenyl diphosphate synthase"/>
    <property type="match status" value="1"/>
</dbReference>
<feature type="binding site" evidence="2">
    <location>
        <position position="33"/>
    </location>
    <ligand>
        <name>substrate</name>
    </ligand>
</feature>
<feature type="active site" description="Proton acceptor" evidence="2">
    <location>
        <position position="64"/>
    </location>
</feature>
<feature type="binding site" evidence="2">
    <location>
        <position position="67"/>
    </location>
    <ligand>
        <name>substrate</name>
    </ligand>
</feature>
<dbReference type="STRING" id="28117.BHV66_06585"/>
<dbReference type="RefSeq" id="WP_195272379.1">
    <property type="nucleotide sequence ID" value="NZ_CAKMWJ010000003.1"/>
</dbReference>
<dbReference type="InterPro" id="IPR001441">
    <property type="entry name" value="UPP_synth-like"/>
</dbReference>
<dbReference type="PANTHER" id="PTHR10291:SF0">
    <property type="entry name" value="DEHYDRODOLICHYL DIPHOSPHATE SYNTHASE 2"/>
    <property type="match status" value="1"/>
</dbReference>
<dbReference type="EMBL" id="MNQH01000030">
    <property type="protein sequence ID" value="OKY94207.1"/>
    <property type="molecule type" value="Genomic_DNA"/>
</dbReference>
<comment type="similarity">
    <text evidence="2">Belongs to the UPP synthase family.</text>
</comment>
<organism evidence="3 4">
    <name type="scientific">Alistipes putredinis</name>
    <dbReference type="NCBI Taxonomy" id="28117"/>
    <lineage>
        <taxon>Bacteria</taxon>
        <taxon>Pseudomonadati</taxon>
        <taxon>Bacteroidota</taxon>
        <taxon>Bacteroidia</taxon>
        <taxon>Bacteroidales</taxon>
        <taxon>Rikenellaceae</taxon>
        <taxon>Alistipes</taxon>
    </lineage>
</organism>
<feature type="binding site" evidence="2">
    <location>
        <position position="29"/>
    </location>
    <ligand>
        <name>substrate</name>
    </ligand>
</feature>
<keyword evidence="2" id="KW-0460">Magnesium</keyword>
<feature type="binding site" evidence="2">
    <location>
        <begin position="61"/>
        <end position="63"/>
    </location>
    <ligand>
        <name>substrate</name>
    </ligand>
</feature>
<protein>
    <recommendedName>
        <fullName evidence="2">Isoprenyl transferase</fullName>
        <ecNumber evidence="2">2.5.1.-</ecNumber>
    </recommendedName>
</protein>
<keyword evidence="1 2" id="KW-0808">Transferase</keyword>
<dbReference type="PANTHER" id="PTHR10291">
    <property type="entry name" value="DEHYDRODOLICHYL DIPHOSPHATE SYNTHASE FAMILY MEMBER"/>
    <property type="match status" value="1"/>
</dbReference>
<evidence type="ECO:0000313" key="4">
    <source>
        <dbReference type="Proteomes" id="UP000187417"/>
    </source>
</evidence>
<feature type="binding site" evidence="2">
    <location>
        <position position="65"/>
    </location>
    <ligand>
        <name>substrate</name>
    </ligand>
</feature>
<dbReference type="HAMAP" id="MF_01139">
    <property type="entry name" value="ISPT"/>
    <property type="match status" value="1"/>
</dbReference>
<evidence type="ECO:0000256" key="1">
    <source>
        <dbReference type="ARBA" id="ARBA00022679"/>
    </source>
</evidence>
<dbReference type="NCBIfam" id="TIGR00055">
    <property type="entry name" value="uppS"/>
    <property type="match status" value="1"/>
</dbReference>
<reference evidence="3 4" key="1">
    <citation type="journal article" date="2016" name="Nat. Biotechnol.">
        <title>Measurement of bacterial replication rates in microbial communities.</title>
        <authorList>
            <person name="Brown C.T."/>
            <person name="Olm M.R."/>
            <person name="Thomas B.C."/>
            <person name="Banfield J.F."/>
        </authorList>
    </citation>
    <scope>NUCLEOTIDE SEQUENCE [LARGE SCALE GENOMIC DNA]</scope>
    <source>
        <strain evidence="3">CAG:67_53_122</strain>
    </source>
</reference>
<proteinExistence type="inferred from homology"/>
<dbReference type="InterPro" id="IPR036424">
    <property type="entry name" value="UPP_synth-like_sf"/>
</dbReference>
<feature type="binding site" evidence="2">
    <location>
        <position position="16"/>
    </location>
    <ligand>
        <name>Mg(2+)</name>
        <dbReference type="ChEBI" id="CHEBI:18420"/>
    </ligand>
</feature>
<comment type="caution">
    <text evidence="3">The sequence shown here is derived from an EMBL/GenBank/DDBJ whole genome shotgun (WGS) entry which is preliminary data.</text>
</comment>
<dbReference type="GO" id="GO:0000287">
    <property type="term" value="F:magnesium ion binding"/>
    <property type="evidence" value="ECO:0007669"/>
    <property type="project" value="UniProtKB-UniRule"/>
</dbReference>
<dbReference type="PROSITE" id="PS01066">
    <property type="entry name" value="UPP_SYNTHASE"/>
    <property type="match status" value="1"/>
</dbReference>
<dbReference type="AlphaFoldDB" id="A0A1Q6F5T6"/>
<dbReference type="Proteomes" id="UP000187417">
    <property type="component" value="Unassembled WGS sequence"/>
</dbReference>
<evidence type="ECO:0000256" key="2">
    <source>
        <dbReference type="HAMAP-Rule" id="MF_01139"/>
    </source>
</evidence>
<feature type="binding site" evidence="2">
    <location>
        <begin position="190"/>
        <end position="192"/>
    </location>
    <ligand>
        <name>substrate</name>
    </ligand>
</feature>
<sequence>MSEQKRIPRHVAIIMDGNGRWAAQHGLERFEGHIRGVESVRRAIQAATRHGVRYLTLYAFSTENWGRPAAEVDALMELFCKSVINETPELAAQGVRVRIIGDKSRFPEKVKHHLDQIENRTATGKRLTLQLALNYSSRSEIVHAMQGLARRAAAGIFSSEEISEQTVSEALYTAGCPDPDLLIRTSGEQRLSNFLLWQAAYAELFFTPVLWPDFTEEDFAQALDEYARRERRFGLVKNNERIR</sequence>
<accession>A0A1Q6F5T6</accession>
<feature type="binding site" evidence="2">
    <location>
        <position position="184"/>
    </location>
    <ligand>
        <name>substrate</name>
    </ligand>
</feature>
<comment type="cofactor">
    <cofactor evidence="2">
        <name>Mg(2+)</name>
        <dbReference type="ChEBI" id="CHEBI:18420"/>
    </cofactor>
    <text evidence="2">Binds 2 magnesium ions per subunit.</text>
</comment>
<dbReference type="GO" id="GO:0008834">
    <property type="term" value="F:ditrans,polycis-undecaprenyl-diphosphate synthase [(2E,6E)-farnesyl-diphosphate specific] activity"/>
    <property type="evidence" value="ECO:0007669"/>
    <property type="project" value="TreeGrafter"/>
</dbReference>
<feature type="binding site" evidence="2">
    <location>
        <begin position="17"/>
        <end position="20"/>
    </location>
    <ligand>
        <name>substrate</name>
    </ligand>
</feature>
<gene>
    <name evidence="3" type="ORF">BHV66_06585</name>
</gene>
<feature type="binding site" evidence="2">
    <location>
        <position position="203"/>
    </location>
    <ligand>
        <name>Mg(2+)</name>
        <dbReference type="ChEBI" id="CHEBI:18420"/>
    </ligand>
</feature>
<evidence type="ECO:0000313" key="3">
    <source>
        <dbReference type="EMBL" id="OKY94207.1"/>
    </source>
</evidence>
<dbReference type="NCBIfam" id="NF011405">
    <property type="entry name" value="PRK14830.1"/>
    <property type="match status" value="1"/>
</dbReference>
<dbReference type="Pfam" id="PF01255">
    <property type="entry name" value="Prenyltransf"/>
    <property type="match status" value="1"/>
</dbReference>
<dbReference type="Gene3D" id="3.40.1180.10">
    <property type="entry name" value="Decaprenyl diphosphate synthase-like"/>
    <property type="match status" value="1"/>
</dbReference>
<keyword evidence="2" id="KW-0479">Metal-binding</keyword>
<name>A0A1Q6F5T6_9BACT</name>